<dbReference type="SUPFAM" id="SSF53300">
    <property type="entry name" value="vWA-like"/>
    <property type="match status" value="1"/>
</dbReference>
<gene>
    <name evidence="3" type="primary">LOC101845875</name>
</gene>
<name>A0ABM1W042_APLCA</name>
<dbReference type="Gene3D" id="3.40.50.410">
    <property type="entry name" value="von Willebrand factor, type A domain"/>
    <property type="match status" value="1"/>
</dbReference>
<feature type="region of interest" description="Disordered" evidence="1">
    <location>
        <begin position="1"/>
        <end position="20"/>
    </location>
</feature>
<reference evidence="3" key="1">
    <citation type="submission" date="2025-08" db="UniProtKB">
        <authorList>
            <consortium name="RefSeq"/>
        </authorList>
    </citation>
    <scope>IDENTIFICATION</scope>
</reference>
<protein>
    <submittedName>
        <fullName evidence="3">Circularly permutated Ras protein 1</fullName>
    </submittedName>
</protein>
<dbReference type="InterPro" id="IPR050550">
    <property type="entry name" value="SEC23_SEC24_subfamily"/>
</dbReference>
<sequence>MDFSSKYILDESGVEEEAEDECEDVLDDFDPEAEGFGGYECAIMDEVEEEDQQPPAGKPSKSLNTNKMSLSLCKLVDEPAEQAVDVSELITCSNPNSCGAVLSYIDQLEDIPDDDTAKFWTCKFCGLKQRIAKMSPLERQDVIYCERPCEPLDNTVVGPQTTVFVMDISGSMSKSMTINPATISPSLKDLASTEQRELFAALCPEMVGQQLPGVTEVTRLQVVKDAVMEGLKKMNPCDRAGLVVFNNEVTIYGDGTAPPTVVSGGQLFDRKELLRISGELTSLSPLTNEAKQRLLGIVNSLKEGGETAVGPALYLGVALASQAKVAKVVLCTDGLANVGLGTLENVTSEQETDAKEFYERVITECQHSGVSVQLLSFSDCTVGVETQLGAVPVETGGMILKSTDREPDLSQILGSVLTNEIIATRADARLVVHQKMFAKLPGAGEEDLESSVSHMMGNISRCKKQCYAFGVKPEAGQDAPVPSSDEVPQPTEYPFQFQINFTSMEGRVVTRVWTEKKPVTTSRTEAEQNCDVSAQTDNFLLGSATELLSTPGPQLLRKAKQIVSECESLQQRQGHGQVREMLSKFRQCVTKIAQLQKIDEDSALFLRSLQTGA</sequence>
<proteinExistence type="predicted"/>
<dbReference type="RefSeq" id="XP_035828035.1">
    <property type="nucleotide sequence ID" value="XM_035972142.1"/>
</dbReference>
<dbReference type="GeneID" id="101845875"/>
<dbReference type="PANTHER" id="PTHR13803">
    <property type="entry name" value="SEC24-RELATED PROTEIN"/>
    <property type="match status" value="1"/>
</dbReference>
<dbReference type="PANTHER" id="PTHR13803:SF36">
    <property type="entry name" value="TYPE A VON WILLEBRAND FACTOR DOMAIN-CONTAINING PROTEIN"/>
    <property type="match status" value="1"/>
</dbReference>
<dbReference type="InterPro" id="IPR036465">
    <property type="entry name" value="vWFA_dom_sf"/>
</dbReference>
<dbReference type="Proteomes" id="UP000694888">
    <property type="component" value="Unplaced"/>
</dbReference>
<evidence type="ECO:0000256" key="1">
    <source>
        <dbReference type="SAM" id="MobiDB-lite"/>
    </source>
</evidence>
<accession>A0ABM1W042</accession>
<evidence type="ECO:0000313" key="3">
    <source>
        <dbReference type="RefSeq" id="XP_035828035.1"/>
    </source>
</evidence>
<evidence type="ECO:0000313" key="2">
    <source>
        <dbReference type="Proteomes" id="UP000694888"/>
    </source>
</evidence>
<organism evidence="2 3">
    <name type="scientific">Aplysia californica</name>
    <name type="common">California sea hare</name>
    <dbReference type="NCBI Taxonomy" id="6500"/>
    <lineage>
        <taxon>Eukaryota</taxon>
        <taxon>Metazoa</taxon>
        <taxon>Spiralia</taxon>
        <taxon>Lophotrochozoa</taxon>
        <taxon>Mollusca</taxon>
        <taxon>Gastropoda</taxon>
        <taxon>Heterobranchia</taxon>
        <taxon>Euthyneura</taxon>
        <taxon>Tectipleura</taxon>
        <taxon>Aplysiida</taxon>
        <taxon>Aplysioidea</taxon>
        <taxon>Aplysiidae</taxon>
        <taxon>Aplysia</taxon>
    </lineage>
</organism>
<keyword evidence="2" id="KW-1185">Reference proteome</keyword>